<comment type="caution">
    <text evidence="1">The sequence shown here is derived from an EMBL/GenBank/DDBJ whole genome shotgun (WGS) entry which is preliminary data.</text>
</comment>
<dbReference type="Proteomes" id="UP001175211">
    <property type="component" value="Unassembled WGS sequence"/>
</dbReference>
<keyword evidence="2" id="KW-1185">Reference proteome</keyword>
<dbReference type="AlphaFoldDB" id="A0AA39KFC6"/>
<gene>
    <name evidence="1" type="ORF">EV420DRAFT_1478681</name>
</gene>
<accession>A0AA39KFC6</accession>
<organism evidence="1 2">
    <name type="scientific">Armillaria tabescens</name>
    <name type="common">Ringless honey mushroom</name>
    <name type="synonym">Agaricus tabescens</name>
    <dbReference type="NCBI Taxonomy" id="1929756"/>
    <lineage>
        <taxon>Eukaryota</taxon>
        <taxon>Fungi</taxon>
        <taxon>Dikarya</taxon>
        <taxon>Basidiomycota</taxon>
        <taxon>Agaricomycotina</taxon>
        <taxon>Agaricomycetes</taxon>
        <taxon>Agaricomycetidae</taxon>
        <taxon>Agaricales</taxon>
        <taxon>Marasmiineae</taxon>
        <taxon>Physalacriaceae</taxon>
        <taxon>Desarmillaria</taxon>
    </lineage>
</organism>
<name>A0AA39KFC6_ARMTA</name>
<dbReference type="Gene3D" id="2.60.120.260">
    <property type="entry name" value="Galactose-binding domain-like"/>
    <property type="match status" value="1"/>
</dbReference>
<protein>
    <submittedName>
        <fullName evidence="1">Uncharacterized protein</fullName>
    </submittedName>
</protein>
<dbReference type="EMBL" id="JAUEPS010000013">
    <property type="protein sequence ID" value="KAK0460154.1"/>
    <property type="molecule type" value="Genomic_DNA"/>
</dbReference>
<proteinExistence type="predicted"/>
<evidence type="ECO:0000313" key="1">
    <source>
        <dbReference type="EMBL" id="KAK0460154.1"/>
    </source>
</evidence>
<reference evidence="1" key="1">
    <citation type="submission" date="2023-06" db="EMBL/GenBank/DDBJ databases">
        <authorList>
            <consortium name="Lawrence Berkeley National Laboratory"/>
            <person name="Ahrendt S."/>
            <person name="Sahu N."/>
            <person name="Indic B."/>
            <person name="Wong-Bajracharya J."/>
            <person name="Merenyi Z."/>
            <person name="Ke H.-M."/>
            <person name="Monk M."/>
            <person name="Kocsube S."/>
            <person name="Drula E."/>
            <person name="Lipzen A."/>
            <person name="Balint B."/>
            <person name="Henrissat B."/>
            <person name="Andreopoulos B."/>
            <person name="Martin F.M."/>
            <person name="Harder C.B."/>
            <person name="Rigling D."/>
            <person name="Ford K.L."/>
            <person name="Foster G.D."/>
            <person name="Pangilinan J."/>
            <person name="Papanicolaou A."/>
            <person name="Barry K."/>
            <person name="LaButti K."/>
            <person name="Viragh M."/>
            <person name="Koriabine M."/>
            <person name="Yan M."/>
            <person name="Riley R."/>
            <person name="Champramary S."/>
            <person name="Plett K.L."/>
            <person name="Tsai I.J."/>
            <person name="Slot J."/>
            <person name="Sipos G."/>
            <person name="Plett J."/>
            <person name="Nagy L.G."/>
            <person name="Grigoriev I.V."/>
        </authorList>
    </citation>
    <scope>NUCLEOTIDE SEQUENCE</scope>
    <source>
        <strain evidence="1">CCBAS 213</strain>
    </source>
</reference>
<evidence type="ECO:0000313" key="2">
    <source>
        <dbReference type="Proteomes" id="UP001175211"/>
    </source>
</evidence>
<sequence>MEESIGALALNCLPGISKMLYILSSFENRSIKEQTILWPSGGLVNPCLEARCIKGFTTLLGVIIEQSSTAVLSKMFSKVLLLLPTLFGIVNAGPRGNTGEKHFLITCDNNFSLFVNGREVGSGACLHFNASNTTSSYPYDVISYVFTVGLDPEGHNDVAIAVNNIGGPAGLIATILVDYSDGTTETIVTDTTWKTLKAVPPGGWTSPSYCDSAWTAAVSEGPTASTPFGSPILPPALNMTRAHWIRTNKSISSGNAHLSHRPFRKTITLPYGKATVCGKGPIVHPIRE</sequence>
<dbReference type="GeneID" id="85353069"/>
<dbReference type="RefSeq" id="XP_060332280.1">
    <property type="nucleotide sequence ID" value="XM_060469521.1"/>
</dbReference>